<name>A0A7W8D3R2_9GAMM</name>
<evidence type="ECO:0000256" key="1">
    <source>
        <dbReference type="SAM" id="MobiDB-lite"/>
    </source>
</evidence>
<comment type="caution">
    <text evidence="3">The sequence shown here is derived from an EMBL/GenBank/DDBJ whole genome shotgun (WGS) entry which is preliminary data.</text>
</comment>
<keyword evidence="4" id="KW-1185">Reference proteome</keyword>
<dbReference type="Gene3D" id="3.20.80.10">
    <property type="entry name" value="Regulatory factor, effector binding domain"/>
    <property type="match status" value="1"/>
</dbReference>
<feature type="region of interest" description="Disordered" evidence="1">
    <location>
        <begin position="265"/>
        <end position="289"/>
    </location>
</feature>
<feature type="transmembrane region" description="Helical" evidence="2">
    <location>
        <begin position="7"/>
        <end position="25"/>
    </location>
</feature>
<feature type="compositionally biased region" description="Acidic residues" evidence="1">
    <location>
        <begin position="271"/>
        <end position="284"/>
    </location>
</feature>
<dbReference type="Pfam" id="PF10604">
    <property type="entry name" value="Polyketide_cyc2"/>
    <property type="match status" value="1"/>
</dbReference>
<dbReference type="InterPro" id="IPR011256">
    <property type="entry name" value="Reg_factor_effector_dom_sf"/>
</dbReference>
<dbReference type="Gene3D" id="3.30.530.20">
    <property type="match status" value="1"/>
</dbReference>
<protein>
    <submittedName>
        <fullName evidence="3">Type II secretory pathway pseudopilin PulG</fullName>
    </submittedName>
</protein>
<dbReference type="Proteomes" id="UP000521199">
    <property type="component" value="Unassembled WGS sequence"/>
</dbReference>
<dbReference type="EMBL" id="JACHHP010000001">
    <property type="protein sequence ID" value="MBB5207400.1"/>
    <property type="molecule type" value="Genomic_DNA"/>
</dbReference>
<accession>A0A7W8D3R2</accession>
<evidence type="ECO:0000313" key="4">
    <source>
        <dbReference type="Proteomes" id="UP000521199"/>
    </source>
</evidence>
<evidence type="ECO:0000313" key="3">
    <source>
        <dbReference type="EMBL" id="MBB5207400.1"/>
    </source>
</evidence>
<dbReference type="RefSeq" id="WP_183959910.1">
    <property type="nucleotide sequence ID" value="NZ_JACHHP010000001.1"/>
</dbReference>
<evidence type="ECO:0000256" key="2">
    <source>
        <dbReference type="SAM" id="Phobius"/>
    </source>
</evidence>
<gene>
    <name evidence="3" type="ORF">HNQ52_000916</name>
</gene>
<dbReference type="InterPro" id="IPR019587">
    <property type="entry name" value="Polyketide_cyclase/dehydratase"/>
</dbReference>
<dbReference type="SUPFAM" id="SSF55961">
    <property type="entry name" value="Bet v1-like"/>
    <property type="match status" value="1"/>
</dbReference>
<reference evidence="3 4" key="1">
    <citation type="submission" date="2020-08" db="EMBL/GenBank/DDBJ databases">
        <title>Genomic Encyclopedia of Type Strains, Phase IV (KMG-IV): sequencing the most valuable type-strain genomes for metagenomic binning, comparative biology and taxonomic classification.</title>
        <authorList>
            <person name="Goeker M."/>
        </authorList>
    </citation>
    <scope>NUCLEOTIDE SEQUENCE [LARGE SCALE GENOMIC DNA]</scope>
    <source>
        <strain evidence="3 4">DSM 24163</strain>
    </source>
</reference>
<keyword evidence="2" id="KW-0472">Membrane</keyword>
<dbReference type="InterPro" id="IPR023393">
    <property type="entry name" value="START-like_dom_sf"/>
</dbReference>
<dbReference type="AlphaFoldDB" id="A0A7W8D3R2"/>
<organism evidence="3 4">
    <name type="scientific">Chiayiivirga flava</name>
    <dbReference type="NCBI Taxonomy" id="659595"/>
    <lineage>
        <taxon>Bacteria</taxon>
        <taxon>Pseudomonadati</taxon>
        <taxon>Pseudomonadota</taxon>
        <taxon>Gammaproteobacteria</taxon>
        <taxon>Lysobacterales</taxon>
        <taxon>Lysobacteraceae</taxon>
        <taxon>Chiayiivirga</taxon>
    </lineage>
</organism>
<proteinExistence type="predicted"/>
<sequence>MTRFLELLISIVIVIVLFVVVGVFLPSQRDVQNAMETNHPVRQVYDTINGFKRFGDWHPLRQHDPRVRFTLSGPPTGVGATLDYASTDPLGVGKGRWELVESEQDMRVKFNTVNEDYGTDKVNEFTLDNKGKTVEIQWKYSVDYGWNLLGRYAGLYVNRTVGDDIKRGLGNLVGLLATMPNFDYKVLGEIVYADLPIENILYISTTADRNITAVDDAMSLALTDIEAAIKANNLEAAGAPRLITTNFGAEKYEFDIAIPVRRPDPAAAAADGDESADADADADAADAPVEPVAAAPAPAAAPAAMPGTPVVPVAPPALTDLKLPANVLSGQSYGGRALMTDYTGHPATLPLVRDMLRSFAAAHGETVTDRAFEEYLTGMSETAADEAKFKVYWPIQ</sequence>
<keyword evidence="2" id="KW-1133">Transmembrane helix</keyword>
<keyword evidence="2" id="KW-0812">Transmembrane</keyword>